<keyword evidence="10" id="KW-1185">Reference proteome</keyword>
<evidence type="ECO:0000256" key="8">
    <source>
        <dbReference type="SAM" id="Phobius"/>
    </source>
</evidence>
<sequence>MRSYRPLDRKNRSIWVGICLLLISLVVILISLNTGSIRLSPIEVWQTLLGYGSADNQLVLFEYRLPRILITMLAGIGLGLSGALLQGITRNGLADPGILGLHSGAALGLIVFVSFFHSMKGTPTLLIPIFAFAGGVITAILIMALAFDRYKGIVPIRLILVGIAVAAGFSAVTLFLSLRLDEATYSFTARWLVGNVWGRDWVHVIALLPWIGLFVPFALSKWKILNSFSLGDETTSGLGIAVSRERLLLLLTAVALSSASVAMTGGIGFLGLVAPHLARRLVGPMYQYVLPIAGLVGLVILVASDTIGRSIFQPNAIPAGIVVAAVGAPYFLFLLARSK</sequence>
<name>A0A6L8V835_9BACL</name>
<dbReference type="InterPro" id="IPR037294">
    <property type="entry name" value="ABC_BtuC-like"/>
</dbReference>
<dbReference type="SUPFAM" id="SSF81345">
    <property type="entry name" value="ABC transporter involved in vitamin B12 uptake, BtuC"/>
    <property type="match status" value="1"/>
</dbReference>
<evidence type="ECO:0000256" key="7">
    <source>
        <dbReference type="ARBA" id="ARBA00023136"/>
    </source>
</evidence>
<dbReference type="EMBL" id="WTUZ01000036">
    <property type="protein sequence ID" value="MZQ85811.1"/>
    <property type="molecule type" value="Genomic_DNA"/>
</dbReference>
<dbReference type="Proteomes" id="UP000481087">
    <property type="component" value="Unassembled WGS sequence"/>
</dbReference>
<evidence type="ECO:0000256" key="3">
    <source>
        <dbReference type="ARBA" id="ARBA00022448"/>
    </source>
</evidence>
<dbReference type="AlphaFoldDB" id="A0A6L8V835"/>
<comment type="caution">
    <text evidence="9">The sequence shown here is derived from an EMBL/GenBank/DDBJ whole genome shotgun (WGS) entry which is preliminary data.</text>
</comment>
<dbReference type="CDD" id="cd06550">
    <property type="entry name" value="TM_ABC_iron-siderophores_like"/>
    <property type="match status" value="1"/>
</dbReference>
<dbReference type="InterPro" id="IPR000522">
    <property type="entry name" value="ABC_transptr_permease_BtuC"/>
</dbReference>
<dbReference type="GO" id="GO:0005886">
    <property type="term" value="C:plasma membrane"/>
    <property type="evidence" value="ECO:0007669"/>
    <property type="project" value="UniProtKB-SubCell"/>
</dbReference>
<comment type="subcellular location">
    <subcellularLocation>
        <location evidence="1">Cell membrane</location>
        <topology evidence="1">Multi-pass membrane protein</topology>
    </subcellularLocation>
</comment>
<evidence type="ECO:0000256" key="6">
    <source>
        <dbReference type="ARBA" id="ARBA00022989"/>
    </source>
</evidence>
<feature type="transmembrane region" description="Helical" evidence="8">
    <location>
        <begin position="247"/>
        <end position="273"/>
    </location>
</feature>
<dbReference type="GO" id="GO:0022857">
    <property type="term" value="F:transmembrane transporter activity"/>
    <property type="evidence" value="ECO:0007669"/>
    <property type="project" value="InterPro"/>
</dbReference>
<dbReference type="RefSeq" id="WP_161410133.1">
    <property type="nucleotide sequence ID" value="NZ_WTUZ01000036.1"/>
</dbReference>
<comment type="similarity">
    <text evidence="2">Belongs to the binding-protein-dependent transport system permease family. FecCD subfamily.</text>
</comment>
<organism evidence="9 10">
    <name type="scientific">Paenibacillus silvestris</name>
    <dbReference type="NCBI Taxonomy" id="2606219"/>
    <lineage>
        <taxon>Bacteria</taxon>
        <taxon>Bacillati</taxon>
        <taxon>Bacillota</taxon>
        <taxon>Bacilli</taxon>
        <taxon>Bacillales</taxon>
        <taxon>Paenibacillaceae</taxon>
        <taxon>Paenibacillus</taxon>
    </lineage>
</organism>
<proteinExistence type="inferred from homology"/>
<evidence type="ECO:0000256" key="4">
    <source>
        <dbReference type="ARBA" id="ARBA00022475"/>
    </source>
</evidence>
<keyword evidence="4" id="KW-1003">Cell membrane</keyword>
<dbReference type="GO" id="GO:0033214">
    <property type="term" value="P:siderophore-iron import into cell"/>
    <property type="evidence" value="ECO:0007669"/>
    <property type="project" value="TreeGrafter"/>
</dbReference>
<feature type="transmembrane region" description="Helical" evidence="8">
    <location>
        <begin position="316"/>
        <end position="336"/>
    </location>
</feature>
<dbReference type="PANTHER" id="PTHR30472:SF64">
    <property type="entry name" value="IRON(3+)-HYDROXAMATE IMPORT SYSTEM PERMEASE PROTEIN FHUG"/>
    <property type="match status" value="1"/>
</dbReference>
<feature type="transmembrane region" description="Helical" evidence="8">
    <location>
        <begin position="65"/>
        <end position="85"/>
    </location>
</feature>
<dbReference type="Gene3D" id="1.10.3470.10">
    <property type="entry name" value="ABC transporter involved in vitamin B12 uptake, BtuC"/>
    <property type="match status" value="1"/>
</dbReference>
<evidence type="ECO:0000256" key="2">
    <source>
        <dbReference type="ARBA" id="ARBA00007935"/>
    </source>
</evidence>
<dbReference type="Pfam" id="PF01032">
    <property type="entry name" value="FecCD"/>
    <property type="match status" value="1"/>
</dbReference>
<reference evidence="9 10" key="1">
    <citation type="submission" date="2019-12" db="EMBL/GenBank/DDBJ databases">
        <title>Paenibacillus sp. nov. sp. isolated from soil.</title>
        <authorList>
            <person name="Kim J."/>
            <person name="Jeong S.E."/>
            <person name="Jung H.S."/>
            <person name="Jeon C.O."/>
        </authorList>
    </citation>
    <scope>NUCLEOTIDE SEQUENCE [LARGE SCALE GENOMIC DNA]</scope>
    <source>
        <strain evidence="9 10">5J-6</strain>
    </source>
</reference>
<feature type="transmembrane region" description="Helical" evidence="8">
    <location>
        <begin position="97"/>
        <end position="119"/>
    </location>
</feature>
<evidence type="ECO:0000256" key="1">
    <source>
        <dbReference type="ARBA" id="ARBA00004651"/>
    </source>
</evidence>
<keyword evidence="3" id="KW-0813">Transport</keyword>
<feature type="transmembrane region" description="Helical" evidence="8">
    <location>
        <begin position="285"/>
        <end position="304"/>
    </location>
</feature>
<evidence type="ECO:0000313" key="10">
    <source>
        <dbReference type="Proteomes" id="UP000481087"/>
    </source>
</evidence>
<keyword evidence="6 8" id="KW-1133">Transmembrane helix</keyword>
<evidence type="ECO:0000313" key="9">
    <source>
        <dbReference type="EMBL" id="MZQ85811.1"/>
    </source>
</evidence>
<feature type="transmembrane region" description="Helical" evidence="8">
    <location>
        <begin position="125"/>
        <end position="146"/>
    </location>
</feature>
<keyword evidence="7 8" id="KW-0472">Membrane</keyword>
<protein>
    <submittedName>
        <fullName evidence="9">Iron chelate uptake ABC transporter family permease subunit</fullName>
    </submittedName>
</protein>
<gene>
    <name evidence="9" type="ORF">GQF01_27270</name>
</gene>
<feature type="transmembrane region" description="Helical" evidence="8">
    <location>
        <begin position="200"/>
        <end position="219"/>
    </location>
</feature>
<feature type="transmembrane region" description="Helical" evidence="8">
    <location>
        <begin position="12"/>
        <end position="32"/>
    </location>
</feature>
<dbReference type="PANTHER" id="PTHR30472">
    <property type="entry name" value="FERRIC ENTEROBACTIN TRANSPORT SYSTEM PERMEASE PROTEIN"/>
    <property type="match status" value="1"/>
</dbReference>
<accession>A0A6L8V835</accession>
<feature type="transmembrane region" description="Helical" evidence="8">
    <location>
        <begin position="158"/>
        <end position="180"/>
    </location>
</feature>
<dbReference type="FunFam" id="1.10.3470.10:FF:000001">
    <property type="entry name" value="Vitamin B12 ABC transporter permease BtuC"/>
    <property type="match status" value="1"/>
</dbReference>
<keyword evidence="5 8" id="KW-0812">Transmembrane</keyword>
<evidence type="ECO:0000256" key="5">
    <source>
        <dbReference type="ARBA" id="ARBA00022692"/>
    </source>
</evidence>